<dbReference type="OrthoDB" id="5632at2759"/>
<dbReference type="InterPro" id="IPR051281">
    <property type="entry name" value="Dual-spec_lipid-protein_phosph"/>
</dbReference>
<dbReference type="PANTHER" id="PTHR12305">
    <property type="entry name" value="PHOSPHATASE WITH HOMOLOGY TO TENSIN"/>
    <property type="match status" value="1"/>
</dbReference>
<dbReference type="GO" id="GO:0004725">
    <property type="term" value="F:protein tyrosine phosphatase activity"/>
    <property type="evidence" value="ECO:0007669"/>
    <property type="project" value="TreeGrafter"/>
</dbReference>
<dbReference type="InterPro" id="IPR016130">
    <property type="entry name" value="Tyr_Pase_AS"/>
</dbReference>
<evidence type="ECO:0000313" key="7">
    <source>
        <dbReference type="Proteomes" id="UP000294933"/>
    </source>
</evidence>
<dbReference type="EMBL" id="ML170166">
    <property type="protein sequence ID" value="TDL24633.1"/>
    <property type="molecule type" value="Genomic_DNA"/>
</dbReference>
<dbReference type="GO" id="GO:0051896">
    <property type="term" value="P:regulation of phosphatidylinositol 3-kinase/protein kinase B signal transduction"/>
    <property type="evidence" value="ECO:0007669"/>
    <property type="project" value="TreeGrafter"/>
</dbReference>
<dbReference type="EC" id="3.1.3.67" evidence="1"/>
<accession>A0A4Y7QAD5</accession>
<proteinExistence type="predicted"/>
<dbReference type="STRING" id="50990.A0A4Y7QAD5"/>
<dbReference type="PROSITE" id="PS51181">
    <property type="entry name" value="PPASE_TENSIN"/>
    <property type="match status" value="1"/>
</dbReference>
<dbReference type="SUPFAM" id="SSF52799">
    <property type="entry name" value="(Phosphotyrosine protein) phosphatases II"/>
    <property type="match status" value="1"/>
</dbReference>
<keyword evidence="7" id="KW-1185">Reference proteome</keyword>
<evidence type="ECO:0000256" key="1">
    <source>
        <dbReference type="ARBA" id="ARBA00013015"/>
    </source>
</evidence>
<dbReference type="InterPro" id="IPR003595">
    <property type="entry name" value="Tyr_Pase_cat"/>
</dbReference>
<dbReference type="Proteomes" id="UP000294933">
    <property type="component" value="Unassembled WGS sequence"/>
</dbReference>
<dbReference type="PROSITE" id="PS00383">
    <property type="entry name" value="TYR_PHOSPHATASE_1"/>
    <property type="match status" value="1"/>
</dbReference>
<dbReference type="VEuPathDB" id="FungiDB:BD410DRAFT_786157"/>
<dbReference type="PANTHER" id="PTHR12305:SF81">
    <property type="entry name" value="PHOSPHATIDYLINOSITOL 3,4,5-TRISPHOSPHATE 3-PHOSPHATASE AND DUAL-SPECIFICITY PROTEIN PHOSPHATASE PTEN"/>
    <property type="match status" value="1"/>
</dbReference>
<organism evidence="6 7">
    <name type="scientific">Rickenella mellea</name>
    <dbReference type="NCBI Taxonomy" id="50990"/>
    <lineage>
        <taxon>Eukaryota</taxon>
        <taxon>Fungi</taxon>
        <taxon>Dikarya</taxon>
        <taxon>Basidiomycota</taxon>
        <taxon>Agaricomycotina</taxon>
        <taxon>Agaricomycetes</taxon>
        <taxon>Hymenochaetales</taxon>
        <taxon>Rickenellaceae</taxon>
        <taxon>Rickenella</taxon>
    </lineage>
</organism>
<dbReference type="PROSITE" id="PS50056">
    <property type="entry name" value="TYR_PHOSPHATASE_2"/>
    <property type="match status" value="1"/>
</dbReference>
<feature type="compositionally biased region" description="Polar residues" evidence="3">
    <location>
        <begin position="238"/>
        <end position="259"/>
    </location>
</feature>
<evidence type="ECO:0000313" key="6">
    <source>
        <dbReference type="EMBL" id="TDL24633.1"/>
    </source>
</evidence>
<dbReference type="SMART" id="SM00404">
    <property type="entry name" value="PTPc_motif"/>
    <property type="match status" value="1"/>
</dbReference>
<feature type="domain" description="Phosphatase tensin-type" evidence="5">
    <location>
        <begin position="16"/>
        <end position="308"/>
    </location>
</feature>
<evidence type="ECO:0000256" key="3">
    <source>
        <dbReference type="SAM" id="MobiDB-lite"/>
    </source>
</evidence>
<feature type="region of interest" description="Disordered" evidence="3">
    <location>
        <begin position="472"/>
        <end position="499"/>
    </location>
</feature>
<dbReference type="GO" id="GO:0005829">
    <property type="term" value="C:cytosol"/>
    <property type="evidence" value="ECO:0007669"/>
    <property type="project" value="TreeGrafter"/>
</dbReference>
<evidence type="ECO:0000259" key="5">
    <source>
        <dbReference type="PROSITE" id="PS51181"/>
    </source>
</evidence>
<reference evidence="6 7" key="1">
    <citation type="submission" date="2018-06" db="EMBL/GenBank/DDBJ databases">
        <title>A transcriptomic atlas of mushroom development highlights an independent origin of complex multicellularity.</title>
        <authorList>
            <consortium name="DOE Joint Genome Institute"/>
            <person name="Krizsan K."/>
            <person name="Almasi E."/>
            <person name="Merenyi Z."/>
            <person name="Sahu N."/>
            <person name="Viragh M."/>
            <person name="Koszo T."/>
            <person name="Mondo S."/>
            <person name="Kiss B."/>
            <person name="Balint B."/>
            <person name="Kues U."/>
            <person name="Barry K."/>
            <person name="Hegedus J.C."/>
            <person name="Henrissat B."/>
            <person name="Johnson J."/>
            <person name="Lipzen A."/>
            <person name="Ohm R."/>
            <person name="Nagy I."/>
            <person name="Pangilinan J."/>
            <person name="Yan J."/>
            <person name="Xiong Y."/>
            <person name="Grigoriev I.V."/>
            <person name="Hibbett D.S."/>
            <person name="Nagy L.G."/>
        </authorList>
    </citation>
    <scope>NUCLEOTIDE SEQUENCE [LARGE SCALE GENOMIC DNA]</scope>
    <source>
        <strain evidence="6 7">SZMC22713</strain>
    </source>
</reference>
<feature type="domain" description="Tyrosine specific protein phosphatases" evidence="4">
    <location>
        <begin position="102"/>
        <end position="183"/>
    </location>
</feature>
<dbReference type="GO" id="GO:0016314">
    <property type="term" value="F:phosphatidylinositol-3,4,5-trisphosphate 3-phosphatase activity"/>
    <property type="evidence" value="ECO:0007669"/>
    <property type="project" value="UniProtKB-EC"/>
</dbReference>
<dbReference type="GO" id="GO:0046856">
    <property type="term" value="P:phosphatidylinositol dephosphorylation"/>
    <property type="evidence" value="ECO:0007669"/>
    <property type="project" value="TreeGrafter"/>
</dbReference>
<feature type="region of interest" description="Disordered" evidence="3">
    <location>
        <begin position="231"/>
        <end position="264"/>
    </location>
</feature>
<dbReference type="GO" id="GO:0043491">
    <property type="term" value="P:phosphatidylinositol 3-kinase/protein kinase B signal transduction"/>
    <property type="evidence" value="ECO:0007669"/>
    <property type="project" value="TreeGrafter"/>
</dbReference>
<dbReference type="GO" id="GO:0048870">
    <property type="term" value="P:cell motility"/>
    <property type="evidence" value="ECO:0007669"/>
    <property type="project" value="TreeGrafter"/>
</dbReference>
<evidence type="ECO:0000259" key="4">
    <source>
        <dbReference type="PROSITE" id="PS50056"/>
    </source>
</evidence>
<gene>
    <name evidence="6" type="ORF">BD410DRAFT_786157</name>
</gene>
<keyword evidence="2" id="KW-0378">Hydrolase</keyword>
<dbReference type="GO" id="GO:0042995">
    <property type="term" value="C:cell projection"/>
    <property type="evidence" value="ECO:0007669"/>
    <property type="project" value="TreeGrafter"/>
</dbReference>
<name>A0A4Y7QAD5_9AGAM</name>
<dbReference type="InterPro" id="IPR029021">
    <property type="entry name" value="Prot-tyrosine_phosphatase-like"/>
</dbReference>
<sequence length="632" mass="70297">MSDYIRRLVSGNKARFKDPQLNVELDLVYVTDHIIIMGFPAAGVEGFYRNRREDAKRFLEHRHGSNFWIFNFCPLRENSYPASFFNNRVSRYPFPDHHAPPLAILPLVAREIREWLSGSSEHVAVLHCKAGKGRSGTLACAYLLSLDDSPSPPKLQRNLSTKEWAKLRADQLMEVVETEDMSENVHADEDARLAGGKFKDIDAVEDFDIQSDTPAPQEGEGKSTPKIVLEKEPADTPRSVSPSANSQKSQDSRVSNATAKANKLEDVLALHTSRRMKAPSPAKNAQHGVSIPSQRRWLYYWSLILAHEAPYGFWASPRPTDAPKRTVRLREINVRMRDLGGMKTGLLRLANSVIERTSAAKSGGGKSQVWVSLARYDDDFVDILEKWEKHSRAEDGSMCKRRKGSTHLDEQALSDLFSDGRWDKQKMIRSFMRMGDTEGSVSKKNSDKDGVVLTYNLRPLSDQKWETIHDQIQKDAASQKNHDTLSPPRSTAPSASSSVTDLAQEILDEDDDGVILDAEREVRAKLYMGQVFMGWFWFIPIFHMPLPDATQKNAQAQTTIFTLPRGEIDFALGAGASIIDVAVTLEWQPLQAHGHPAPAVGNEPDGVVTGLTDAATGATVGEAVEAVEAAED</sequence>
<protein>
    <recommendedName>
        <fullName evidence="1">phosphatidylinositol-3,4,5-trisphosphate 3-phosphatase</fullName>
        <ecNumber evidence="1">3.1.3.67</ecNumber>
    </recommendedName>
</protein>
<dbReference type="InterPro" id="IPR000387">
    <property type="entry name" value="Tyr_Pase_dom"/>
</dbReference>
<feature type="compositionally biased region" description="Low complexity" evidence="3">
    <location>
        <begin position="486"/>
        <end position="498"/>
    </location>
</feature>
<dbReference type="AlphaFoldDB" id="A0A4Y7QAD5"/>
<dbReference type="GO" id="GO:0005886">
    <property type="term" value="C:plasma membrane"/>
    <property type="evidence" value="ECO:0007669"/>
    <property type="project" value="TreeGrafter"/>
</dbReference>
<dbReference type="Gene3D" id="3.90.190.10">
    <property type="entry name" value="Protein tyrosine phosphatase superfamily"/>
    <property type="match status" value="1"/>
</dbReference>
<dbReference type="InterPro" id="IPR029023">
    <property type="entry name" value="Tensin_phosphatase"/>
</dbReference>
<dbReference type="GO" id="GO:0005634">
    <property type="term" value="C:nucleus"/>
    <property type="evidence" value="ECO:0007669"/>
    <property type="project" value="TreeGrafter"/>
</dbReference>
<evidence type="ECO:0000256" key="2">
    <source>
        <dbReference type="ARBA" id="ARBA00022801"/>
    </source>
</evidence>